<dbReference type="AlphaFoldDB" id="A0A2U1JRH2"/>
<dbReference type="InterPro" id="IPR010839">
    <property type="entry name" value="AtuA_N"/>
</dbReference>
<comment type="caution">
    <text evidence="2">The sequence shown here is derived from an EMBL/GenBank/DDBJ whole genome shotgun (WGS) entry which is preliminary data.</text>
</comment>
<feature type="domain" description="Acyclic terpene utilisation N-terminal" evidence="1">
    <location>
        <begin position="61"/>
        <end position="209"/>
    </location>
</feature>
<dbReference type="OrthoDB" id="9763456at2"/>
<gene>
    <name evidence="2" type="ORF">DCC39_16235</name>
</gene>
<sequence length="453" mass="49901">MEEIRILAPCGILGYGFSVDAFQNGLDKKPHLIAVDAGSTDGGPQKLGKGTGIVSKAAVHRDLTIILTEAKKLDIPVIIGSAGGAGCHSGVDWTVQIVEEICNEAKVKFNTAAIHADIEKAEVEKSLHDGTISPLGPVHELNHQLLNDTNKIVAQMGAEPIMEALKSNAQLIICGRAYDPAIFASFCIMNGFDKGISWHMGKILECGALCLKPGTAGDCAFGVLHKDFFEIHSLQEERKCNVTSVAAHVLYEKSHPYIHNGPGFKLDLSNCEYEQMNPYVVRVSGTRYYEIPYKLKLEGVRSVGWRQVVIAGIRDPIAIEKINEILDYSLKRAEDYFSILHGIDFHLHFITYGKNGVMGEREPKTNFNPIEIGLVIEVVAPSKDLSKAICSFVRSTILHYHYTGRMATSGNLAIPFPDLEGGEVFEFTIYHLMDVYDPSKLFKTHFQIIGEES</sequence>
<evidence type="ECO:0000313" key="3">
    <source>
        <dbReference type="Proteomes" id="UP000245998"/>
    </source>
</evidence>
<protein>
    <submittedName>
        <fullName evidence="2">3-methylaspartate ammonia-lyase</fullName>
    </submittedName>
</protein>
<keyword evidence="3" id="KW-1185">Reference proteome</keyword>
<feature type="domain" description="Acyclic terpene utilisation N-terminal" evidence="1">
    <location>
        <begin position="239"/>
        <end position="399"/>
    </location>
</feature>
<evidence type="ECO:0000313" key="2">
    <source>
        <dbReference type="EMBL" id="PWA07800.1"/>
    </source>
</evidence>
<dbReference type="EMBL" id="QCZG01000047">
    <property type="protein sequence ID" value="PWA07800.1"/>
    <property type="molecule type" value="Genomic_DNA"/>
</dbReference>
<dbReference type="Proteomes" id="UP000245998">
    <property type="component" value="Unassembled WGS sequence"/>
</dbReference>
<reference evidence="2 3" key="1">
    <citation type="submission" date="2018-04" db="EMBL/GenBank/DDBJ databases">
        <title>Camelliibacillus theae gen. nov., sp. nov., isolated from Pu'er tea.</title>
        <authorList>
            <person name="Niu L."/>
        </authorList>
    </citation>
    <scope>NUCLEOTIDE SEQUENCE [LARGE SCALE GENOMIC DNA]</scope>
    <source>
        <strain evidence="2 3">T8</strain>
    </source>
</reference>
<dbReference type="GO" id="GO:0016829">
    <property type="term" value="F:lyase activity"/>
    <property type="evidence" value="ECO:0007669"/>
    <property type="project" value="UniProtKB-KW"/>
</dbReference>
<evidence type="ECO:0000259" key="1">
    <source>
        <dbReference type="Pfam" id="PF07287"/>
    </source>
</evidence>
<dbReference type="RefSeq" id="WP_116555955.1">
    <property type="nucleotide sequence ID" value="NZ_QCZG01000047.1"/>
</dbReference>
<dbReference type="Pfam" id="PF07287">
    <property type="entry name" value="AtuA"/>
    <property type="match status" value="2"/>
</dbReference>
<keyword evidence="2" id="KW-0456">Lyase</keyword>
<accession>A0A2U1JRH2</accession>
<organism evidence="2 3">
    <name type="scientific">Pueribacillus theae</name>
    <dbReference type="NCBI Taxonomy" id="2171751"/>
    <lineage>
        <taxon>Bacteria</taxon>
        <taxon>Bacillati</taxon>
        <taxon>Bacillota</taxon>
        <taxon>Bacilli</taxon>
        <taxon>Bacillales</taxon>
        <taxon>Bacillaceae</taxon>
        <taxon>Pueribacillus</taxon>
    </lineage>
</organism>
<proteinExistence type="predicted"/>
<name>A0A2U1JRH2_9BACI</name>